<evidence type="ECO:0000259" key="9">
    <source>
        <dbReference type="Pfam" id="PF01435"/>
    </source>
</evidence>
<keyword evidence="4 6" id="KW-0862">Zinc</keyword>
<evidence type="ECO:0000313" key="11">
    <source>
        <dbReference type="Proteomes" id="UP000032566"/>
    </source>
</evidence>
<accession>A0A0D7KCW6</accession>
<evidence type="ECO:0000256" key="4">
    <source>
        <dbReference type="ARBA" id="ARBA00022833"/>
    </source>
</evidence>
<keyword evidence="11" id="KW-1185">Reference proteome</keyword>
<evidence type="ECO:0000256" key="7">
    <source>
        <dbReference type="SAM" id="MobiDB-lite"/>
    </source>
</evidence>
<organism evidence="10 11">
    <name type="scientific">Acidovorax temperans</name>
    <dbReference type="NCBI Taxonomy" id="80878"/>
    <lineage>
        <taxon>Bacteria</taxon>
        <taxon>Pseudomonadati</taxon>
        <taxon>Pseudomonadota</taxon>
        <taxon>Betaproteobacteria</taxon>
        <taxon>Burkholderiales</taxon>
        <taxon>Comamonadaceae</taxon>
        <taxon>Acidovorax</taxon>
    </lineage>
</organism>
<dbReference type="Gene3D" id="3.30.2010.10">
    <property type="entry name" value="Metalloproteases ('zincins'), catalytic domain"/>
    <property type="match status" value="1"/>
</dbReference>
<dbReference type="CDD" id="cd07334">
    <property type="entry name" value="M48C_loiP_like"/>
    <property type="match status" value="1"/>
</dbReference>
<comment type="caution">
    <text evidence="10">The sequence shown here is derived from an EMBL/GenBank/DDBJ whole genome shotgun (WGS) entry which is preliminary data.</text>
</comment>
<evidence type="ECO:0000256" key="5">
    <source>
        <dbReference type="ARBA" id="ARBA00023049"/>
    </source>
</evidence>
<feature type="compositionally biased region" description="Basic and acidic residues" evidence="7">
    <location>
        <begin position="261"/>
        <end position="276"/>
    </location>
</feature>
<feature type="chain" id="PRO_5002320616" evidence="8">
    <location>
        <begin position="22"/>
        <end position="276"/>
    </location>
</feature>
<feature type="region of interest" description="Disordered" evidence="7">
    <location>
        <begin position="247"/>
        <end position="276"/>
    </location>
</feature>
<dbReference type="EMBL" id="JXYQ01000022">
    <property type="protein sequence ID" value="KJA11008.1"/>
    <property type="molecule type" value="Genomic_DNA"/>
</dbReference>
<keyword evidence="5 6" id="KW-0482">Metalloprotease</keyword>
<dbReference type="InterPro" id="IPR051156">
    <property type="entry name" value="Mito/Outer_Membr_Metalloprot"/>
</dbReference>
<dbReference type="AlphaFoldDB" id="A0A0D7KCW6"/>
<proteinExistence type="inferred from homology"/>
<dbReference type="MEROPS" id="M48.A03"/>
<dbReference type="PROSITE" id="PS51257">
    <property type="entry name" value="PROKAR_LIPOPROTEIN"/>
    <property type="match status" value="1"/>
</dbReference>
<dbReference type="GO" id="GO:0051603">
    <property type="term" value="P:proteolysis involved in protein catabolic process"/>
    <property type="evidence" value="ECO:0007669"/>
    <property type="project" value="TreeGrafter"/>
</dbReference>
<evidence type="ECO:0000256" key="1">
    <source>
        <dbReference type="ARBA" id="ARBA00022670"/>
    </source>
</evidence>
<protein>
    <submittedName>
        <fullName evidence="10">Peptidase M48</fullName>
    </submittedName>
</protein>
<evidence type="ECO:0000313" key="10">
    <source>
        <dbReference type="EMBL" id="KJA11008.1"/>
    </source>
</evidence>
<evidence type="ECO:0000256" key="6">
    <source>
        <dbReference type="RuleBase" id="RU003983"/>
    </source>
</evidence>
<evidence type="ECO:0000256" key="8">
    <source>
        <dbReference type="SAM" id="SignalP"/>
    </source>
</evidence>
<keyword evidence="2" id="KW-0479">Metal-binding</keyword>
<dbReference type="RefSeq" id="WP_044397256.1">
    <property type="nucleotide sequence ID" value="NZ_JXYQ01000022.1"/>
</dbReference>
<feature type="signal peptide" evidence="8">
    <location>
        <begin position="1"/>
        <end position="21"/>
    </location>
</feature>
<name>A0A0D7KCW6_9BURK</name>
<evidence type="ECO:0000256" key="2">
    <source>
        <dbReference type="ARBA" id="ARBA00022723"/>
    </source>
</evidence>
<dbReference type="Proteomes" id="UP000032566">
    <property type="component" value="Unassembled WGS sequence"/>
</dbReference>
<dbReference type="GO" id="GO:0016020">
    <property type="term" value="C:membrane"/>
    <property type="evidence" value="ECO:0007669"/>
    <property type="project" value="TreeGrafter"/>
</dbReference>
<dbReference type="GO" id="GO:0046872">
    <property type="term" value="F:metal ion binding"/>
    <property type="evidence" value="ECO:0007669"/>
    <property type="project" value="UniProtKB-KW"/>
</dbReference>
<feature type="domain" description="Peptidase M48" evidence="9">
    <location>
        <begin position="97"/>
        <end position="269"/>
    </location>
</feature>
<dbReference type="STRING" id="80878.RP29_08380"/>
<dbReference type="GO" id="GO:0004222">
    <property type="term" value="F:metalloendopeptidase activity"/>
    <property type="evidence" value="ECO:0007669"/>
    <property type="project" value="InterPro"/>
</dbReference>
<sequence length="276" mass="29369">MKKMTYIALACALAFTGCVTTEGGSASGLSAVVSALNTTGAVGSGGSKTENQVGAAVDVFKAVTVSDEELKSVALQYRAYGDRTEKLAPPNNKYSQRLERLTRKHVNEDGLNLNFKVYLSKDVNANATADGSIRVYAGLMDMMNDQELLGVIGHEIGHVKHAHTMSAMRTAYMASAGRKAVAASSGTAAKLADSELGALGEKLFNSQFSQSQETESDDYGLAFMQKHKYNVKALESAFRKLASLSGKQGGLDQMLSSHPDPGSRADRMRDKTGGKK</sequence>
<dbReference type="Pfam" id="PF01435">
    <property type="entry name" value="Peptidase_M48"/>
    <property type="match status" value="1"/>
</dbReference>
<gene>
    <name evidence="10" type="ORF">RP29_08380</name>
</gene>
<comment type="similarity">
    <text evidence="6">Belongs to the peptidase M48 family.</text>
</comment>
<keyword evidence="3 6" id="KW-0378">Hydrolase</keyword>
<evidence type="ECO:0000256" key="3">
    <source>
        <dbReference type="ARBA" id="ARBA00022801"/>
    </source>
</evidence>
<dbReference type="InterPro" id="IPR001915">
    <property type="entry name" value="Peptidase_M48"/>
</dbReference>
<dbReference type="PANTHER" id="PTHR22726:SF8">
    <property type="entry name" value="METALLOPROTEASE YCAL"/>
    <property type="match status" value="1"/>
</dbReference>
<reference evidence="10 11" key="1">
    <citation type="submission" date="2014-12" db="EMBL/GenBank/DDBJ databases">
        <title>Isolation of bacteria from lake water.</title>
        <authorList>
            <person name="Sheng K.-Y."/>
            <person name="Chin P.-S."/>
            <person name="Chan K.-G."/>
            <person name="Tan G.S."/>
        </authorList>
    </citation>
    <scope>NUCLEOTIDE SEQUENCE [LARGE SCALE GENOMIC DNA]</scope>
    <source>
        <strain evidence="10 11">KY4</strain>
    </source>
</reference>
<keyword evidence="8" id="KW-0732">Signal</keyword>
<dbReference type="PATRIC" id="fig|80878.5.peg.1199"/>
<keyword evidence="1 6" id="KW-0645">Protease</keyword>
<comment type="cofactor">
    <cofactor evidence="6">
        <name>Zn(2+)</name>
        <dbReference type="ChEBI" id="CHEBI:29105"/>
    </cofactor>
    <text evidence="6">Binds 1 zinc ion per subunit.</text>
</comment>
<dbReference type="PANTHER" id="PTHR22726">
    <property type="entry name" value="METALLOENDOPEPTIDASE OMA1"/>
    <property type="match status" value="1"/>
</dbReference>